<organism evidence="1">
    <name type="scientific">Ixodes ricinus</name>
    <name type="common">Common tick</name>
    <name type="synonym">Acarus ricinus</name>
    <dbReference type="NCBI Taxonomy" id="34613"/>
    <lineage>
        <taxon>Eukaryota</taxon>
        <taxon>Metazoa</taxon>
        <taxon>Ecdysozoa</taxon>
        <taxon>Arthropoda</taxon>
        <taxon>Chelicerata</taxon>
        <taxon>Arachnida</taxon>
        <taxon>Acari</taxon>
        <taxon>Parasitiformes</taxon>
        <taxon>Ixodida</taxon>
        <taxon>Ixodoidea</taxon>
        <taxon>Ixodidae</taxon>
        <taxon>Ixodinae</taxon>
        <taxon>Ixodes</taxon>
    </lineage>
</organism>
<sequence>MILAVLSAQCLVVMALYIYLPLDWSGDFTGNSQEKPVEVRSFQNNNLLDTLKRGRKREALFQRRCCTMLHFSTIFKYQFYIEPTLS</sequence>
<dbReference type="AlphaFoldDB" id="A0A6B0U8M5"/>
<evidence type="ECO:0000313" key="1">
    <source>
        <dbReference type="EMBL" id="MXU85497.1"/>
    </source>
</evidence>
<accession>A0A6B0U8M5</accession>
<dbReference type="EMBL" id="GIFC01003414">
    <property type="protein sequence ID" value="MXU85497.1"/>
    <property type="molecule type" value="Transcribed_RNA"/>
</dbReference>
<name>A0A6B0U8M5_IXORI</name>
<proteinExistence type="predicted"/>
<protein>
    <submittedName>
        <fullName evidence="1">Putative secreted protein</fullName>
    </submittedName>
</protein>
<reference evidence="1" key="1">
    <citation type="submission" date="2019-12" db="EMBL/GenBank/DDBJ databases">
        <title>An insight into the sialome of adult female Ixodes ricinus ticks feeding for 6 days.</title>
        <authorList>
            <person name="Perner J."/>
            <person name="Ribeiro J.M.C."/>
        </authorList>
    </citation>
    <scope>NUCLEOTIDE SEQUENCE</scope>
    <source>
        <strain evidence="1">Semi-engorged</strain>
        <tissue evidence="1">Salivary glands</tissue>
    </source>
</reference>